<evidence type="ECO:0000313" key="9">
    <source>
        <dbReference type="Proteomes" id="UP000428328"/>
    </source>
</evidence>
<dbReference type="InterPro" id="IPR006118">
    <property type="entry name" value="Recombinase_CS"/>
</dbReference>
<protein>
    <submittedName>
        <fullName evidence="8">Resolvase</fullName>
    </submittedName>
</protein>
<dbReference type="PANTHER" id="PTHR30461">
    <property type="entry name" value="DNA-INVERTASE FROM LAMBDOID PROPHAGE"/>
    <property type="match status" value="1"/>
</dbReference>
<dbReference type="PROSITE" id="PS51736">
    <property type="entry name" value="RECOMBINASES_3"/>
    <property type="match status" value="1"/>
</dbReference>
<dbReference type="CDD" id="cd03768">
    <property type="entry name" value="SR_ResInv"/>
    <property type="match status" value="1"/>
</dbReference>
<accession>A0A6I6JK86</accession>
<dbReference type="GO" id="GO:0003677">
    <property type="term" value="F:DNA binding"/>
    <property type="evidence" value="ECO:0007669"/>
    <property type="project" value="UniProtKB-KW"/>
</dbReference>
<dbReference type="GO" id="GO:0000150">
    <property type="term" value="F:DNA strand exchange activity"/>
    <property type="evidence" value="ECO:0007669"/>
    <property type="project" value="InterPro"/>
</dbReference>
<dbReference type="SMART" id="SM00857">
    <property type="entry name" value="Resolvase"/>
    <property type="match status" value="1"/>
</dbReference>
<name>A0A6I6JK86_9BACT</name>
<evidence type="ECO:0000256" key="4">
    <source>
        <dbReference type="PIRSR" id="PIRSR606118-50"/>
    </source>
</evidence>
<dbReference type="AlphaFoldDB" id="A0A6I6JK86"/>
<dbReference type="PANTHER" id="PTHR30461:SF19">
    <property type="entry name" value="SITE-SPECIFIC RECOMBINASE RESOLVASE FAMILY"/>
    <property type="match status" value="1"/>
</dbReference>
<dbReference type="PROSITE" id="PS00397">
    <property type="entry name" value="RECOMBINASES_1"/>
    <property type="match status" value="1"/>
</dbReference>
<dbReference type="SUPFAM" id="SSF53041">
    <property type="entry name" value="Resolvase-like"/>
    <property type="match status" value="1"/>
</dbReference>
<sequence length="214" mass="24150">MPQVFAYIRVSTAKQDHQNQELEIRRYADKEGIQIDHWFRLEASSRKSTKERRLDELLDELESGDTLIVSELSRLGRSLSQIVLTIDSLREKDVTFIAIKNGMKFNGDHDATAKIQIAMFGVLAEIERDLISERTKMGLAAARAEGKTLGRPAGSLGKSKLDGKEKEIEELLGKGMTRAALARYFEVSPPTLTSFLKTRMPDLHKAHRQPSKKK</sequence>
<evidence type="ECO:0000259" key="7">
    <source>
        <dbReference type="PROSITE" id="PS51736"/>
    </source>
</evidence>
<keyword evidence="2" id="KW-0238">DNA-binding</keyword>
<keyword evidence="6" id="KW-0175">Coiled coil</keyword>
<keyword evidence="1" id="KW-0229">DNA integration</keyword>
<dbReference type="EMBL" id="CP046400">
    <property type="protein sequence ID" value="QGY40527.1"/>
    <property type="molecule type" value="Genomic_DNA"/>
</dbReference>
<gene>
    <name evidence="8" type="ORF">GM415_10460</name>
</gene>
<reference evidence="8 9" key="1">
    <citation type="submission" date="2019-11" db="EMBL/GenBank/DDBJ databases">
        <authorList>
            <person name="Zheng R.K."/>
            <person name="Sun C.M."/>
        </authorList>
    </citation>
    <scope>NUCLEOTIDE SEQUENCE [LARGE SCALE GENOMIC DNA]</scope>
    <source>
        <strain evidence="8 9">SRB007</strain>
    </source>
</reference>
<dbReference type="InterPro" id="IPR036162">
    <property type="entry name" value="Resolvase-like_N_sf"/>
</dbReference>
<organism evidence="8 9">
    <name type="scientific">Pseudodesulfovibrio cashew</name>
    <dbReference type="NCBI Taxonomy" id="2678688"/>
    <lineage>
        <taxon>Bacteria</taxon>
        <taxon>Pseudomonadati</taxon>
        <taxon>Thermodesulfobacteriota</taxon>
        <taxon>Desulfovibrionia</taxon>
        <taxon>Desulfovibrionales</taxon>
        <taxon>Desulfovibrionaceae</taxon>
    </lineage>
</organism>
<keyword evidence="9" id="KW-1185">Reference proteome</keyword>
<evidence type="ECO:0000256" key="1">
    <source>
        <dbReference type="ARBA" id="ARBA00022908"/>
    </source>
</evidence>
<evidence type="ECO:0000256" key="3">
    <source>
        <dbReference type="ARBA" id="ARBA00023172"/>
    </source>
</evidence>
<evidence type="ECO:0000256" key="2">
    <source>
        <dbReference type="ARBA" id="ARBA00023125"/>
    </source>
</evidence>
<dbReference type="Pfam" id="PF00239">
    <property type="entry name" value="Resolvase"/>
    <property type="match status" value="1"/>
</dbReference>
<dbReference type="Proteomes" id="UP000428328">
    <property type="component" value="Chromosome"/>
</dbReference>
<dbReference type="InterPro" id="IPR050639">
    <property type="entry name" value="SSR_resolvase"/>
</dbReference>
<evidence type="ECO:0000256" key="6">
    <source>
        <dbReference type="SAM" id="Coils"/>
    </source>
</evidence>
<feature type="active site" description="O-(5'-phospho-DNA)-serine intermediate" evidence="4 5">
    <location>
        <position position="11"/>
    </location>
</feature>
<dbReference type="RefSeq" id="WP_158947910.1">
    <property type="nucleotide sequence ID" value="NZ_CP046400.1"/>
</dbReference>
<dbReference type="InterPro" id="IPR006119">
    <property type="entry name" value="Resolv_N"/>
</dbReference>
<dbReference type="KEGG" id="psel:GM415_10460"/>
<dbReference type="GO" id="GO:0015074">
    <property type="term" value="P:DNA integration"/>
    <property type="evidence" value="ECO:0007669"/>
    <property type="project" value="UniProtKB-KW"/>
</dbReference>
<dbReference type="Gene3D" id="3.40.50.1390">
    <property type="entry name" value="Resolvase, N-terminal catalytic domain"/>
    <property type="match status" value="1"/>
</dbReference>
<proteinExistence type="predicted"/>
<feature type="domain" description="Resolvase/invertase-type recombinase catalytic" evidence="7">
    <location>
        <begin position="3"/>
        <end position="146"/>
    </location>
</feature>
<keyword evidence="3" id="KW-0233">DNA recombination</keyword>
<evidence type="ECO:0000256" key="5">
    <source>
        <dbReference type="PROSITE-ProRule" id="PRU10137"/>
    </source>
</evidence>
<evidence type="ECO:0000313" key="8">
    <source>
        <dbReference type="EMBL" id="QGY40527.1"/>
    </source>
</evidence>
<feature type="coiled-coil region" evidence="6">
    <location>
        <begin position="10"/>
        <end position="60"/>
    </location>
</feature>